<name>A0A271J4D5_9BACT</name>
<evidence type="ECO:0000256" key="6">
    <source>
        <dbReference type="ARBA" id="ARBA00023134"/>
    </source>
</evidence>
<comment type="subunit">
    <text evidence="8">Associates with the 50S ribosomal subunit.</text>
</comment>
<dbReference type="FunFam" id="3.30.300.20:FF:000004">
    <property type="entry name" value="GTPase Der"/>
    <property type="match status" value="1"/>
</dbReference>
<protein>
    <recommendedName>
        <fullName evidence="2 8">GTPase Der</fullName>
    </recommendedName>
    <alternativeName>
        <fullName evidence="7 8">GTP-binding protein EngA</fullName>
    </alternativeName>
</protein>
<dbReference type="InterPro" id="IPR027417">
    <property type="entry name" value="P-loop_NTPase"/>
</dbReference>
<dbReference type="NCBIfam" id="TIGR00231">
    <property type="entry name" value="small_GTP"/>
    <property type="match status" value="2"/>
</dbReference>
<dbReference type="InterPro" id="IPR031166">
    <property type="entry name" value="G_ENGA"/>
</dbReference>
<keyword evidence="3 8" id="KW-0690">Ribosome biogenesis</keyword>
<dbReference type="OrthoDB" id="9805918at2"/>
<sequence>MALVAIVGRPNVGKSTLFNRLTEERRAIVDDQPGVTRDRLFGTVEWTGRTFDLVDTGGLVPRSAERFDAAIREQVMLTLEEADVILFVVDTLTGISDLDAEVAGLLRRAKQPVIVVANKADNTARALDASEFWGLGFEQMFPLSAVNGTGTGDFLDAVVAALPEEPEREEEPDVPRIAFLGRPNVGKSSLANKLLGRTRSIVTEVAGTTRDAVDARLRIGEGEDAREVVLVDTAGLRKKARVRENVEFYSTLRTERALQSCDVAVVLIDGERGLESQDARVLREAEAMKKGMVIVVNKWDLVEKETNTARDVDRMIREKMGLIDFVPIVFASALTGQRAEKVLEVALKVFDERRKRVQTAKLNEVVEAAVRRQPPPSLNGQYIKIKYASQVRDEPPVFAFFCNQPQGVKESYRRYLENRLREAFGFEGVPLTLSFKRK</sequence>
<dbReference type="PROSITE" id="PS51712">
    <property type="entry name" value="G_ENGA"/>
    <property type="match status" value="2"/>
</dbReference>
<feature type="binding site" evidence="8">
    <location>
        <begin position="232"/>
        <end position="236"/>
    </location>
    <ligand>
        <name>GTP</name>
        <dbReference type="ChEBI" id="CHEBI:37565"/>
        <label>2</label>
    </ligand>
</feature>
<evidence type="ECO:0000256" key="8">
    <source>
        <dbReference type="HAMAP-Rule" id="MF_00195"/>
    </source>
</evidence>
<dbReference type="GO" id="GO:0042254">
    <property type="term" value="P:ribosome biogenesis"/>
    <property type="evidence" value="ECO:0007669"/>
    <property type="project" value="UniProtKB-KW"/>
</dbReference>
<dbReference type="GO" id="GO:0043022">
    <property type="term" value="F:ribosome binding"/>
    <property type="evidence" value="ECO:0007669"/>
    <property type="project" value="TreeGrafter"/>
</dbReference>
<dbReference type="PIRSF" id="PIRSF006485">
    <property type="entry name" value="GTP-binding_EngA"/>
    <property type="match status" value="1"/>
</dbReference>
<feature type="binding site" evidence="8">
    <location>
        <begin position="8"/>
        <end position="15"/>
    </location>
    <ligand>
        <name>GTP</name>
        <dbReference type="ChEBI" id="CHEBI:37565"/>
        <label>1</label>
    </ligand>
</feature>
<comment type="function">
    <text evidence="8 10">GTPase that plays an essential role in the late steps of ribosome biogenesis.</text>
</comment>
<dbReference type="InterPro" id="IPR003593">
    <property type="entry name" value="AAA+_ATPase"/>
</dbReference>
<dbReference type="Proteomes" id="UP000216339">
    <property type="component" value="Unassembled WGS sequence"/>
</dbReference>
<evidence type="ECO:0000256" key="2">
    <source>
        <dbReference type="ARBA" id="ARBA00020953"/>
    </source>
</evidence>
<reference evidence="12 13" key="1">
    <citation type="submission" date="2016-11" db="EMBL/GenBank/DDBJ databases">
        <title>Study of marine rhodopsin-containing bacteria.</title>
        <authorList>
            <person name="Yoshizawa S."/>
            <person name="Kumagai Y."/>
            <person name="Kogure K."/>
        </authorList>
    </citation>
    <scope>NUCLEOTIDE SEQUENCE [LARGE SCALE GENOMIC DNA]</scope>
    <source>
        <strain evidence="12 13">SAORIC-28</strain>
    </source>
</reference>
<dbReference type="Pfam" id="PF14714">
    <property type="entry name" value="KH_dom-like"/>
    <property type="match status" value="1"/>
</dbReference>
<feature type="binding site" evidence="8">
    <location>
        <begin position="55"/>
        <end position="59"/>
    </location>
    <ligand>
        <name>GTP</name>
        <dbReference type="ChEBI" id="CHEBI:37565"/>
        <label>1</label>
    </ligand>
</feature>
<dbReference type="PANTHER" id="PTHR43834">
    <property type="entry name" value="GTPASE DER"/>
    <property type="match status" value="1"/>
</dbReference>
<dbReference type="GO" id="GO:0005525">
    <property type="term" value="F:GTP binding"/>
    <property type="evidence" value="ECO:0007669"/>
    <property type="project" value="UniProtKB-UniRule"/>
</dbReference>
<dbReference type="EMBL" id="MQWD01000001">
    <property type="protein sequence ID" value="PAP78303.1"/>
    <property type="molecule type" value="Genomic_DNA"/>
</dbReference>
<evidence type="ECO:0000256" key="4">
    <source>
        <dbReference type="ARBA" id="ARBA00022737"/>
    </source>
</evidence>
<gene>
    <name evidence="8" type="primary">der</name>
    <name evidence="12" type="ORF">BSZ37_18665</name>
</gene>
<dbReference type="CDD" id="cd01895">
    <property type="entry name" value="EngA2"/>
    <property type="match status" value="1"/>
</dbReference>
<dbReference type="PRINTS" id="PR00326">
    <property type="entry name" value="GTP1OBG"/>
</dbReference>
<feature type="domain" description="EngA-type G" evidence="11">
    <location>
        <begin position="2"/>
        <end position="166"/>
    </location>
</feature>
<evidence type="ECO:0000313" key="13">
    <source>
        <dbReference type="Proteomes" id="UP000216339"/>
    </source>
</evidence>
<organism evidence="12 13">
    <name type="scientific">Rubrivirga marina</name>
    <dbReference type="NCBI Taxonomy" id="1196024"/>
    <lineage>
        <taxon>Bacteria</taxon>
        <taxon>Pseudomonadati</taxon>
        <taxon>Rhodothermota</taxon>
        <taxon>Rhodothermia</taxon>
        <taxon>Rhodothermales</taxon>
        <taxon>Rubricoccaceae</taxon>
        <taxon>Rubrivirga</taxon>
    </lineage>
</organism>
<dbReference type="HAMAP" id="MF_00195">
    <property type="entry name" value="GTPase_Der"/>
    <property type="match status" value="1"/>
</dbReference>
<dbReference type="InterPro" id="IPR015946">
    <property type="entry name" value="KH_dom-like_a/b"/>
</dbReference>
<dbReference type="Gene3D" id="3.30.300.20">
    <property type="match status" value="1"/>
</dbReference>
<dbReference type="PANTHER" id="PTHR43834:SF6">
    <property type="entry name" value="GTPASE DER"/>
    <property type="match status" value="1"/>
</dbReference>
<dbReference type="AlphaFoldDB" id="A0A271J4D5"/>
<keyword evidence="5 8" id="KW-0547">Nucleotide-binding</keyword>
<dbReference type="SMART" id="SM00382">
    <property type="entry name" value="AAA"/>
    <property type="match status" value="2"/>
</dbReference>
<dbReference type="Gene3D" id="3.40.50.300">
    <property type="entry name" value="P-loop containing nucleotide triphosphate hydrolases"/>
    <property type="match status" value="2"/>
</dbReference>
<dbReference type="RefSeq" id="WP_095511987.1">
    <property type="nucleotide sequence ID" value="NZ_MQWD01000001.1"/>
</dbReference>
<dbReference type="InterPro" id="IPR032859">
    <property type="entry name" value="KH_dom-like"/>
</dbReference>
<evidence type="ECO:0000256" key="10">
    <source>
        <dbReference type="RuleBase" id="RU004481"/>
    </source>
</evidence>
<dbReference type="InterPro" id="IPR006073">
    <property type="entry name" value="GTP-bd"/>
</dbReference>
<dbReference type="SUPFAM" id="SSF52540">
    <property type="entry name" value="P-loop containing nucleoside triphosphate hydrolases"/>
    <property type="match status" value="2"/>
</dbReference>
<evidence type="ECO:0000256" key="5">
    <source>
        <dbReference type="ARBA" id="ARBA00022741"/>
    </source>
</evidence>
<dbReference type="InterPro" id="IPR016484">
    <property type="entry name" value="GTPase_Der"/>
</dbReference>
<evidence type="ECO:0000256" key="3">
    <source>
        <dbReference type="ARBA" id="ARBA00022517"/>
    </source>
</evidence>
<feature type="domain" description="EngA-type G" evidence="11">
    <location>
        <begin position="175"/>
        <end position="354"/>
    </location>
</feature>
<feature type="binding site" evidence="8">
    <location>
        <begin position="297"/>
        <end position="300"/>
    </location>
    <ligand>
        <name>GTP</name>
        <dbReference type="ChEBI" id="CHEBI:37565"/>
        <label>2</label>
    </ligand>
</feature>
<comment type="similarity">
    <text evidence="1 8 9 10">Belongs to the TRAFAC class TrmE-Era-EngA-EngB-Septin-like GTPase superfamily. EngA (Der) GTPase family.</text>
</comment>
<keyword evidence="13" id="KW-1185">Reference proteome</keyword>
<proteinExistence type="inferred from homology"/>
<dbReference type="FunFam" id="3.40.50.300:FF:000057">
    <property type="entry name" value="GTPase Der"/>
    <property type="match status" value="1"/>
</dbReference>
<evidence type="ECO:0000256" key="9">
    <source>
        <dbReference type="PROSITE-ProRule" id="PRU01049"/>
    </source>
</evidence>
<dbReference type="InterPro" id="IPR005225">
    <property type="entry name" value="Small_GTP-bd"/>
</dbReference>
<dbReference type="CDD" id="cd01894">
    <property type="entry name" value="EngA1"/>
    <property type="match status" value="1"/>
</dbReference>
<evidence type="ECO:0000256" key="7">
    <source>
        <dbReference type="ARBA" id="ARBA00032345"/>
    </source>
</evidence>
<evidence type="ECO:0000313" key="12">
    <source>
        <dbReference type="EMBL" id="PAP78303.1"/>
    </source>
</evidence>
<feature type="binding site" evidence="8">
    <location>
        <begin position="181"/>
        <end position="188"/>
    </location>
    <ligand>
        <name>GTP</name>
        <dbReference type="ChEBI" id="CHEBI:37565"/>
        <label>2</label>
    </ligand>
</feature>
<evidence type="ECO:0000256" key="1">
    <source>
        <dbReference type="ARBA" id="ARBA00008279"/>
    </source>
</evidence>
<evidence type="ECO:0000259" key="11">
    <source>
        <dbReference type="PROSITE" id="PS51712"/>
    </source>
</evidence>
<keyword evidence="6 8" id="KW-0342">GTP-binding</keyword>
<accession>A0A271J4D5</accession>
<dbReference type="FunFam" id="3.40.50.300:FF:000040">
    <property type="entry name" value="GTPase Der"/>
    <property type="match status" value="1"/>
</dbReference>
<dbReference type="Pfam" id="PF01926">
    <property type="entry name" value="MMR_HSR1"/>
    <property type="match status" value="2"/>
</dbReference>
<comment type="caution">
    <text evidence="12">The sequence shown here is derived from an EMBL/GenBank/DDBJ whole genome shotgun (WGS) entry which is preliminary data.</text>
</comment>
<dbReference type="NCBIfam" id="TIGR03594">
    <property type="entry name" value="GTPase_EngA"/>
    <property type="match status" value="1"/>
</dbReference>
<feature type="binding site" evidence="8">
    <location>
        <begin position="118"/>
        <end position="121"/>
    </location>
    <ligand>
        <name>GTP</name>
        <dbReference type="ChEBI" id="CHEBI:37565"/>
        <label>1</label>
    </ligand>
</feature>
<keyword evidence="4 10" id="KW-0677">Repeat</keyword>